<evidence type="ECO:0000259" key="2">
    <source>
        <dbReference type="SMART" id="SM00740"/>
    </source>
</evidence>
<sequence length="212" mass="21619">MRKTVAVGLGVLVTGALLVGCDGKNGAAGTVSSPSGAAGTPPASAPPPASADGKADTAHLPDVIGKRLPEARKAVEAAGFRRITPHDASGRDRAQVMTSNWKVCTQKPEAGKQDKSQEVALGVVKVSESCPAKDSGAPEKAGDTVPDLKGKSVKSAYESVGARKVDAQDASGRGRHVLVGSNWQVCSQSPRAGEKLGEKVVVRAVKYGESCP</sequence>
<protein>
    <recommendedName>
        <fullName evidence="2">PASTA domain-containing protein</fullName>
    </recommendedName>
</protein>
<evidence type="ECO:0000256" key="1">
    <source>
        <dbReference type="SAM" id="MobiDB-lite"/>
    </source>
</evidence>
<organism evidence="3 4">
    <name type="scientific">Streptomyces gamaensis</name>
    <dbReference type="NCBI Taxonomy" id="1763542"/>
    <lineage>
        <taxon>Bacteria</taxon>
        <taxon>Bacillati</taxon>
        <taxon>Actinomycetota</taxon>
        <taxon>Actinomycetes</taxon>
        <taxon>Kitasatosporales</taxon>
        <taxon>Streptomycetaceae</taxon>
        <taxon>Streptomyces</taxon>
    </lineage>
</organism>
<evidence type="ECO:0000313" key="4">
    <source>
        <dbReference type="Proteomes" id="UP001596083"/>
    </source>
</evidence>
<dbReference type="PROSITE" id="PS51257">
    <property type="entry name" value="PROKAR_LIPOPROTEIN"/>
    <property type="match status" value="1"/>
</dbReference>
<feature type="region of interest" description="Disordered" evidence="1">
    <location>
        <begin position="130"/>
        <end position="149"/>
    </location>
</feature>
<name>A0ABW0YWA9_9ACTN</name>
<keyword evidence="4" id="KW-1185">Reference proteome</keyword>
<feature type="region of interest" description="Disordered" evidence="1">
    <location>
        <begin position="28"/>
        <end position="57"/>
    </location>
</feature>
<feature type="domain" description="PASTA" evidence="2">
    <location>
        <begin position="54"/>
        <end position="125"/>
    </location>
</feature>
<dbReference type="SMART" id="SM00740">
    <property type="entry name" value="PASTA"/>
    <property type="match status" value="2"/>
</dbReference>
<dbReference type="InterPro" id="IPR005543">
    <property type="entry name" value="PASTA_dom"/>
</dbReference>
<gene>
    <name evidence="3" type="ORF">ACFP1Z_07680</name>
</gene>
<accession>A0ABW0YWA9</accession>
<dbReference type="Proteomes" id="UP001596083">
    <property type="component" value="Unassembled WGS sequence"/>
</dbReference>
<comment type="caution">
    <text evidence="3">The sequence shown here is derived from an EMBL/GenBank/DDBJ whole genome shotgun (WGS) entry which is preliminary data.</text>
</comment>
<reference evidence="4" key="1">
    <citation type="journal article" date="2019" name="Int. J. Syst. Evol. Microbiol.">
        <title>The Global Catalogue of Microorganisms (GCM) 10K type strain sequencing project: providing services to taxonomists for standard genome sequencing and annotation.</title>
        <authorList>
            <consortium name="The Broad Institute Genomics Platform"/>
            <consortium name="The Broad Institute Genome Sequencing Center for Infectious Disease"/>
            <person name="Wu L."/>
            <person name="Ma J."/>
        </authorList>
    </citation>
    <scope>NUCLEOTIDE SEQUENCE [LARGE SCALE GENOMIC DNA]</scope>
    <source>
        <strain evidence="4">CGMCC 4.7304</strain>
    </source>
</reference>
<feature type="domain" description="PASTA" evidence="2">
    <location>
        <begin position="139"/>
        <end position="206"/>
    </location>
</feature>
<proteinExistence type="predicted"/>
<dbReference type="RefSeq" id="WP_390315155.1">
    <property type="nucleotide sequence ID" value="NZ_JBHSPB010000004.1"/>
</dbReference>
<dbReference type="EMBL" id="JBHSPB010000004">
    <property type="protein sequence ID" value="MFC5720047.1"/>
    <property type="molecule type" value="Genomic_DNA"/>
</dbReference>
<evidence type="ECO:0000313" key="3">
    <source>
        <dbReference type="EMBL" id="MFC5720047.1"/>
    </source>
</evidence>
<feature type="compositionally biased region" description="Low complexity" evidence="1">
    <location>
        <begin position="32"/>
        <end position="42"/>
    </location>
</feature>
<dbReference type="Gene3D" id="3.30.10.20">
    <property type="match status" value="1"/>
</dbReference>
<feature type="compositionally biased region" description="Basic and acidic residues" evidence="1">
    <location>
        <begin position="136"/>
        <end position="149"/>
    </location>
</feature>